<dbReference type="InterPro" id="IPR013656">
    <property type="entry name" value="PAS_4"/>
</dbReference>
<dbReference type="Pfam" id="PF08448">
    <property type="entry name" value="PAS_4"/>
    <property type="match status" value="1"/>
</dbReference>
<reference evidence="7 8" key="1">
    <citation type="submission" date="2019-03" db="EMBL/GenBank/DDBJ databases">
        <title>Genomic Encyclopedia of Archaeal and Bacterial Type Strains, Phase II (KMG-II): from individual species to whole genera.</title>
        <authorList>
            <person name="Goeker M."/>
        </authorList>
    </citation>
    <scope>NUCLEOTIDE SEQUENCE [LARGE SCALE GENOMIC DNA]</scope>
    <source>
        <strain evidence="7 8">DSM 19034</strain>
    </source>
</reference>
<dbReference type="Pfam" id="PF08447">
    <property type="entry name" value="PAS_3"/>
    <property type="match status" value="1"/>
</dbReference>
<dbReference type="InterPro" id="IPR000014">
    <property type="entry name" value="PAS"/>
</dbReference>
<evidence type="ECO:0000256" key="3">
    <source>
        <dbReference type="ARBA" id="ARBA00022553"/>
    </source>
</evidence>
<gene>
    <name evidence="7" type="ORF">CLV32_3540</name>
</gene>
<evidence type="ECO:0000313" key="7">
    <source>
        <dbReference type="EMBL" id="TDO20904.1"/>
    </source>
</evidence>
<keyword evidence="5" id="KW-0418">Kinase</keyword>
<evidence type="ECO:0000256" key="5">
    <source>
        <dbReference type="ARBA" id="ARBA00022777"/>
    </source>
</evidence>
<dbReference type="InterPro" id="IPR036097">
    <property type="entry name" value="HisK_dim/P_sf"/>
</dbReference>
<dbReference type="SUPFAM" id="SSF55781">
    <property type="entry name" value="GAF domain-like"/>
    <property type="match status" value="1"/>
</dbReference>
<dbReference type="SUPFAM" id="SSF55785">
    <property type="entry name" value="PYP-like sensor domain (PAS domain)"/>
    <property type="match status" value="2"/>
</dbReference>
<organism evidence="7 8">
    <name type="scientific">Pedobacter duraquae</name>
    <dbReference type="NCBI Taxonomy" id="425511"/>
    <lineage>
        <taxon>Bacteria</taxon>
        <taxon>Pseudomonadati</taxon>
        <taxon>Bacteroidota</taxon>
        <taxon>Sphingobacteriia</taxon>
        <taxon>Sphingobacteriales</taxon>
        <taxon>Sphingobacteriaceae</taxon>
        <taxon>Pedobacter</taxon>
    </lineage>
</organism>
<dbReference type="GO" id="GO:0000155">
    <property type="term" value="F:phosphorelay sensor kinase activity"/>
    <property type="evidence" value="ECO:0007669"/>
    <property type="project" value="InterPro"/>
</dbReference>
<evidence type="ECO:0000313" key="8">
    <source>
        <dbReference type="Proteomes" id="UP000295499"/>
    </source>
</evidence>
<keyword evidence="8" id="KW-1185">Reference proteome</keyword>
<dbReference type="PANTHER" id="PTHR43304:SF1">
    <property type="entry name" value="PAC DOMAIN-CONTAINING PROTEIN"/>
    <property type="match status" value="1"/>
</dbReference>
<comment type="catalytic activity">
    <reaction evidence="1">
        <text>ATP + protein L-histidine = ADP + protein N-phospho-L-histidine.</text>
        <dbReference type="EC" id="2.7.13.3"/>
    </reaction>
</comment>
<evidence type="ECO:0000256" key="2">
    <source>
        <dbReference type="ARBA" id="ARBA00012438"/>
    </source>
</evidence>
<dbReference type="PROSITE" id="PS50112">
    <property type="entry name" value="PAS"/>
    <property type="match status" value="1"/>
</dbReference>
<protein>
    <recommendedName>
        <fullName evidence="2">histidine kinase</fullName>
        <ecNumber evidence="2">2.7.13.3</ecNumber>
    </recommendedName>
</protein>
<feature type="domain" description="PAS" evidence="6">
    <location>
        <begin position="421"/>
        <end position="491"/>
    </location>
</feature>
<dbReference type="SUPFAM" id="SSF47384">
    <property type="entry name" value="Homodimeric domain of signal transducing histidine kinase"/>
    <property type="match status" value="1"/>
</dbReference>
<comment type="caution">
    <text evidence="7">The sequence shown here is derived from an EMBL/GenBank/DDBJ whole genome shotgun (WGS) entry which is preliminary data.</text>
</comment>
<dbReference type="NCBIfam" id="TIGR00229">
    <property type="entry name" value="sensory_box"/>
    <property type="match status" value="2"/>
</dbReference>
<dbReference type="RefSeq" id="WP_133557774.1">
    <property type="nucleotide sequence ID" value="NZ_SNWM01000004.1"/>
</dbReference>
<accession>A0A4R6IFS9</accession>
<dbReference type="SMART" id="SM00091">
    <property type="entry name" value="PAS"/>
    <property type="match status" value="2"/>
</dbReference>
<dbReference type="EMBL" id="SNWM01000004">
    <property type="protein sequence ID" value="TDO20904.1"/>
    <property type="molecule type" value="Genomic_DNA"/>
</dbReference>
<keyword evidence="4" id="KW-0808">Transferase</keyword>
<dbReference type="Gene3D" id="3.30.450.40">
    <property type="match status" value="1"/>
</dbReference>
<dbReference type="CDD" id="cd00130">
    <property type="entry name" value="PAS"/>
    <property type="match status" value="2"/>
</dbReference>
<dbReference type="EC" id="2.7.13.3" evidence="2"/>
<keyword evidence="3" id="KW-0597">Phosphoprotein</keyword>
<dbReference type="InterPro" id="IPR029016">
    <property type="entry name" value="GAF-like_dom_sf"/>
</dbReference>
<dbReference type="OrthoDB" id="9759607at2"/>
<dbReference type="Gene3D" id="1.10.287.130">
    <property type="match status" value="1"/>
</dbReference>
<dbReference type="Gene3D" id="3.30.450.20">
    <property type="entry name" value="PAS domain"/>
    <property type="match status" value="2"/>
</dbReference>
<dbReference type="InterPro" id="IPR035965">
    <property type="entry name" value="PAS-like_dom_sf"/>
</dbReference>
<evidence type="ECO:0000259" key="6">
    <source>
        <dbReference type="PROSITE" id="PS50112"/>
    </source>
</evidence>
<evidence type="ECO:0000256" key="1">
    <source>
        <dbReference type="ARBA" id="ARBA00000085"/>
    </source>
</evidence>
<name>A0A4R6IFS9_9SPHI</name>
<dbReference type="InterPro" id="IPR052162">
    <property type="entry name" value="Sensor_kinase/Photoreceptor"/>
</dbReference>
<dbReference type="InterPro" id="IPR013655">
    <property type="entry name" value="PAS_fold_3"/>
</dbReference>
<dbReference type="AlphaFoldDB" id="A0A4R6IFS9"/>
<evidence type="ECO:0000256" key="4">
    <source>
        <dbReference type="ARBA" id="ARBA00022679"/>
    </source>
</evidence>
<proteinExistence type="predicted"/>
<dbReference type="Proteomes" id="UP000295499">
    <property type="component" value="Unassembled WGS sequence"/>
</dbReference>
<sequence>MSKVLPEPEKTKSPSGFYQFLNKTSDLAIVIDHKLTILYKNPRAAERISGDKLQAVVSYDHKKEFGLLLNRMIVKNIEACQNRVLFADGIWYECQLTNLIEDAEVQGIVCIMKEDVNNNHLSDEQPGTEHFYRIITDNLPAIIAYWTADLRCLFANKAYLSFFGKTENEMYNTSIDKLYSKTEISKYQHFMMMALKGVAQKFERTVEREGKDDRIILTEYVPDVDEGHIMGFYTLIYDITEFKTKEQELATINERALFNNKVSTLFSKAKDLDAVLSIVLKELVAYGNFLVAEIWLCGTDPKFLSLSAHFALTDIAESFYYNNRGFSIQTDREGFIRNIWKKGTSKHLTHLDKHEGFVRKDAAALVGLKSVYGVPLIDNAGNVLGVMMIGMDNNKKPDKQFIQFIENISTHLTGEIIRKKLESELEQIFNYAPDIIAIAGTDGFYKKVNPAMIKLLGFSEAELLSRSFTAFIHPDDLSHTLDAFKDVKKGMAVHYFENRLIKKEGSQIWLAWNVTSATENGLIFCVGKDITDKKQSEQVLINLNLKLEQQNKKLRDISWIQSHEVRAPAAKILGIVDLISSDKGELSNELNELFLYLRNSAIELDEVIAKITALSSAGQKS</sequence>
<dbReference type="PANTHER" id="PTHR43304">
    <property type="entry name" value="PHYTOCHROME-LIKE PROTEIN CPH1"/>
    <property type="match status" value="1"/>
</dbReference>